<dbReference type="Proteomes" id="UP001549257">
    <property type="component" value="Unassembled WGS sequence"/>
</dbReference>
<proteinExistence type="predicted"/>
<evidence type="ECO:0000313" key="4">
    <source>
        <dbReference type="Proteomes" id="UP001549257"/>
    </source>
</evidence>
<evidence type="ECO:0000256" key="1">
    <source>
        <dbReference type="SAM" id="MobiDB-lite"/>
    </source>
</evidence>
<keyword evidence="4" id="KW-1185">Reference proteome</keyword>
<dbReference type="InterPro" id="IPR025443">
    <property type="entry name" value="DUF4307"/>
</dbReference>
<dbReference type="EMBL" id="JBEPSJ010000002">
    <property type="protein sequence ID" value="MET4582279.1"/>
    <property type="molecule type" value="Genomic_DNA"/>
</dbReference>
<feature type="transmembrane region" description="Helical" evidence="2">
    <location>
        <begin position="28"/>
        <end position="47"/>
    </location>
</feature>
<protein>
    <recommendedName>
        <fullName evidence="5">DUF4307 domain-containing protein</fullName>
    </recommendedName>
</protein>
<organism evidence="3 4">
    <name type="scientific">Conyzicola nivalis</name>
    <dbReference type="NCBI Taxonomy" id="1477021"/>
    <lineage>
        <taxon>Bacteria</taxon>
        <taxon>Bacillati</taxon>
        <taxon>Actinomycetota</taxon>
        <taxon>Actinomycetes</taxon>
        <taxon>Micrococcales</taxon>
        <taxon>Microbacteriaceae</taxon>
        <taxon>Conyzicola</taxon>
    </lineage>
</organism>
<dbReference type="Pfam" id="PF14155">
    <property type="entry name" value="DUF4307"/>
    <property type="match status" value="1"/>
</dbReference>
<name>A0ABV2QMK0_9MICO</name>
<evidence type="ECO:0008006" key="5">
    <source>
        <dbReference type="Google" id="ProtNLM"/>
    </source>
</evidence>
<evidence type="ECO:0000256" key="2">
    <source>
        <dbReference type="SAM" id="Phobius"/>
    </source>
</evidence>
<gene>
    <name evidence="3" type="ORF">ABIE21_001789</name>
</gene>
<keyword evidence="2" id="KW-1133">Transmembrane helix</keyword>
<reference evidence="3 4" key="1">
    <citation type="submission" date="2024-06" db="EMBL/GenBank/DDBJ databases">
        <title>Sorghum-associated microbial communities from plants grown in Nebraska, USA.</title>
        <authorList>
            <person name="Schachtman D."/>
        </authorList>
    </citation>
    <scope>NUCLEOTIDE SEQUENCE [LARGE SCALE GENOMIC DNA]</scope>
    <source>
        <strain evidence="3 4">2857</strain>
    </source>
</reference>
<sequence length="138" mass="14995">MSSTQQDTAQDLDARYGRSPRSSRRNKWVFGSTAAAFVAVFAAWLVWGGLLGAPAEIAVEDTGHTVVSDSLVQVRYQLTVDAGKTVDCAVQALNSTFGIVGWKVVSVPPSETRTRSLVEEVRTTELSVTGLIYRCWLT</sequence>
<keyword evidence="2" id="KW-0812">Transmembrane</keyword>
<evidence type="ECO:0000313" key="3">
    <source>
        <dbReference type="EMBL" id="MET4582279.1"/>
    </source>
</evidence>
<accession>A0ABV2QMK0</accession>
<keyword evidence="2" id="KW-0472">Membrane</keyword>
<dbReference type="RefSeq" id="WP_354024477.1">
    <property type="nucleotide sequence ID" value="NZ_JBEPSJ010000002.1"/>
</dbReference>
<comment type="caution">
    <text evidence="3">The sequence shown here is derived from an EMBL/GenBank/DDBJ whole genome shotgun (WGS) entry which is preliminary data.</text>
</comment>
<feature type="region of interest" description="Disordered" evidence="1">
    <location>
        <begin position="1"/>
        <end position="24"/>
    </location>
</feature>